<dbReference type="Gene3D" id="3.40.50.2300">
    <property type="match status" value="1"/>
</dbReference>
<dbReference type="SMART" id="SM00448">
    <property type="entry name" value="REC"/>
    <property type="match status" value="1"/>
</dbReference>
<dbReference type="SUPFAM" id="SSF52172">
    <property type="entry name" value="CheY-like"/>
    <property type="match status" value="1"/>
</dbReference>
<dbReference type="InterPro" id="IPR000792">
    <property type="entry name" value="Tscrpt_reg_LuxR_C"/>
</dbReference>
<organism evidence="5 6">
    <name type="scientific">Gemmobacter fulvus</name>
    <dbReference type="NCBI Taxonomy" id="2840474"/>
    <lineage>
        <taxon>Bacteria</taxon>
        <taxon>Pseudomonadati</taxon>
        <taxon>Pseudomonadota</taxon>
        <taxon>Alphaproteobacteria</taxon>
        <taxon>Rhodobacterales</taxon>
        <taxon>Paracoccaceae</taxon>
        <taxon>Gemmobacter</taxon>
    </lineage>
</organism>
<evidence type="ECO:0000256" key="1">
    <source>
        <dbReference type="ARBA" id="ARBA00022553"/>
    </source>
</evidence>
<dbReference type="SMART" id="SM00421">
    <property type="entry name" value="HTH_LUXR"/>
    <property type="match status" value="1"/>
</dbReference>
<protein>
    <submittedName>
        <fullName evidence="5">Response regulator transcription factor</fullName>
    </submittedName>
</protein>
<evidence type="ECO:0000259" key="4">
    <source>
        <dbReference type="PROSITE" id="PS50110"/>
    </source>
</evidence>
<dbReference type="PANTHER" id="PTHR43214:SF43">
    <property type="entry name" value="TWO-COMPONENT RESPONSE REGULATOR"/>
    <property type="match status" value="1"/>
</dbReference>
<dbReference type="Pfam" id="PF00072">
    <property type="entry name" value="Response_reg"/>
    <property type="match status" value="1"/>
</dbReference>
<dbReference type="Proteomes" id="UP000679352">
    <property type="component" value="Plasmid p1"/>
</dbReference>
<dbReference type="Pfam" id="PF00196">
    <property type="entry name" value="GerE"/>
    <property type="match status" value="1"/>
</dbReference>
<feature type="modified residue" description="4-aspartylphosphate" evidence="3">
    <location>
        <position position="52"/>
    </location>
</feature>
<dbReference type="PANTHER" id="PTHR43214">
    <property type="entry name" value="TWO-COMPONENT RESPONSE REGULATOR"/>
    <property type="match status" value="1"/>
</dbReference>
<evidence type="ECO:0000313" key="5">
    <source>
        <dbReference type="EMBL" id="QWK92215.1"/>
    </source>
</evidence>
<dbReference type="InterPro" id="IPR001789">
    <property type="entry name" value="Sig_transdc_resp-reg_receiver"/>
</dbReference>
<evidence type="ECO:0000256" key="3">
    <source>
        <dbReference type="PROSITE-ProRule" id="PRU00169"/>
    </source>
</evidence>
<keyword evidence="1 3" id="KW-0597">Phosphoprotein</keyword>
<dbReference type="SUPFAM" id="SSF46894">
    <property type="entry name" value="C-terminal effector domain of the bipartite response regulators"/>
    <property type="match status" value="1"/>
</dbReference>
<dbReference type="PROSITE" id="PS50110">
    <property type="entry name" value="RESPONSE_REGULATORY"/>
    <property type="match status" value="1"/>
</dbReference>
<keyword evidence="2" id="KW-0238">DNA-binding</keyword>
<dbReference type="InterPro" id="IPR058245">
    <property type="entry name" value="NreC/VraR/RcsB-like_REC"/>
</dbReference>
<dbReference type="EMBL" id="CP076362">
    <property type="protein sequence ID" value="QWK92215.1"/>
    <property type="molecule type" value="Genomic_DNA"/>
</dbReference>
<dbReference type="InterPro" id="IPR039420">
    <property type="entry name" value="WalR-like"/>
</dbReference>
<dbReference type="InterPro" id="IPR011006">
    <property type="entry name" value="CheY-like_superfamily"/>
</dbReference>
<dbReference type="RefSeq" id="WP_215505107.1">
    <property type="nucleotide sequence ID" value="NZ_CP076362.1"/>
</dbReference>
<keyword evidence="6" id="KW-1185">Reference proteome</keyword>
<accession>A0A975P9A6</accession>
<name>A0A975P9A6_9RHOB</name>
<evidence type="ECO:0000256" key="2">
    <source>
        <dbReference type="ARBA" id="ARBA00023125"/>
    </source>
</evidence>
<sequence length="206" mass="21981">MSTALVIDDHPAIHVGCQQMLAEQFQTVLAASDGPEGLALATAHQPGLILLDLALREVWGLDLVAPLKVASPSARILIFSMNDKPVFAAHALQRGAQGFLSKEALPAEFRKAIRAVLADDIYLDDAMARRVALLNAAPAPKPAPVLNARERQMLQILAQGGDLRAVAEGLSVSYKTAANLSALLKRKLSVQTLADLIRVGLREELG</sequence>
<dbReference type="AlphaFoldDB" id="A0A975P9A6"/>
<dbReference type="KEGG" id="gfu:KM031_18135"/>
<reference evidence="5" key="1">
    <citation type="submission" date="2021-06" db="EMBL/GenBank/DDBJ databases">
        <authorList>
            <person name="Lee C.-S."/>
            <person name="Jin L."/>
        </authorList>
    </citation>
    <scope>NUCLEOTIDE SEQUENCE</scope>
    <source>
        <strain evidence="5">Con5</strain>
        <plasmid evidence="5">p1</plasmid>
    </source>
</reference>
<feature type="domain" description="Response regulatory" evidence="4">
    <location>
        <begin position="3"/>
        <end position="117"/>
    </location>
</feature>
<gene>
    <name evidence="5" type="ORF">KM031_18135</name>
</gene>
<evidence type="ECO:0000313" key="6">
    <source>
        <dbReference type="Proteomes" id="UP000679352"/>
    </source>
</evidence>
<dbReference type="GO" id="GO:0003677">
    <property type="term" value="F:DNA binding"/>
    <property type="evidence" value="ECO:0007669"/>
    <property type="project" value="UniProtKB-KW"/>
</dbReference>
<proteinExistence type="predicted"/>
<dbReference type="CDD" id="cd17535">
    <property type="entry name" value="REC_NarL-like"/>
    <property type="match status" value="1"/>
</dbReference>
<dbReference type="GO" id="GO:0000160">
    <property type="term" value="P:phosphorelay signal transduction system"/>
    <property type="evidence" value="ECO:0007669"/>
    <property type="project" value="InterPro"/>
</dbReference>
<dbReference type="GO" id="GO:0006355">
    <property type="term" value="P:regulation of DNA-templated transcription"/>
    <property type="evidence" value="ECO:0007669"/>
    <property type="project" value="InterPro"/>
</dbReference>
<geneLocation type="plasmid" evidence="5 6">
    <name>p1</name>
</geneLocation>
<dbReference type="InterPro" id="IPR016032">
    <property type="entry name" value="Sig_transdc_resp-reg_C-effctor"/>
</dbReference>
<keyword evidence="5" id="KW-0614">Plasmid</keyword>